<dbReference type="Proteomes" id="UP000237347">
    <property type="component" value="Unassembled WGS sequence"/>
</dbReference>
<proteinExistence type="predicted"/>
<accession>A0AAW0KZC8</accession>
<dbReference type="InterPro" id="IPR025836">
    <property type="entry name" value="Zn_knuckle_CX2CX4HX4C"/>
</dbReference>
<sequence>MLGIFLLRKDLPHLWISLKYEKLADVCYQCGIIGHETHACQGKSFLIRNPFGHEFLTSGLWLRVENDTTPSKLFYHAGQHMPPPSPVSANSNIKDSHPALPAC</sequence>
<feature type="region of interest" description="Disordered" evidence="1">
    <location>
        <begin position="80"/>
        <end position="103"/>
    </location>
</feature>
<evidence type="ECO:0000313" key="3">
    <source>
        <dbReference type="EMBL" id="KAK7843643.1"/>
    </source>
</evidence>
<keyword evidence="4" id="KW-1185">Reference proteome</keyword>
<reference evidence="3 4" key="1">
    <citation type="journal article" date="2018" name="Sci. Data">
        <title>The draft genome sequence of cork oak.</title>
        <authorList>
            <person name="Ramos A.M."/>
            <person name="Usie A."/>
            <person name="Barbosa P."/>
            <person name="Barros P.M."/>
            <person name="Capote T."/>
            <person name="Chaves I."/>
            <person name="Simoes F."/>
            <person name="Abreu I."/>
            <person name="Carrasquinho I."/>
            <person name="Faro C."/>
            <person name="Guimaraes J.B."/>
            <person name="Mendonca D."/>
            <person name="Nobrega F."/>
            <person name="Rodrigues L."/>
            <person name="Saibo N.J.M."/>
            <person name="Varela M.C."/>
            <person name="Egas C."/>
            <person name="Matos J."/>
            <person name="Miguel C.M."/>
            <person name="Oliveira M.M."/>
            <person name="Ricardo C.P."/>
            <person name="Goncalves S."/>
        </authorList>
    </citation>
    <scope>NUCLEOTIDE SEQUENCE [LARGE SCALE GENOMIC DNA]</scope>
    <source>
        <strain evidence="4">cv. HL8</strain>
    </source>
</reference>
<feature type="domain" description="Zinc knuckle CX2CX4HX4C" evidence="2">
    <location>
        <begin position="14"/>
        <end position="41"/>
    </location>
</feature>
<name>A0AAW0KZC8_QUESU</name>
<organism evidence="3 4">
    <name type="scientific">Quercus suber</name>
    <name type="common">Cork oak</name>
    <dbReference type="NCBI Taxonomy" id="58331"/>
    <lineage>
        <taxon>Eukaryota</taxon>
        <taxon>Viridiplantae</taxon>
        <taxon>Streptophyta</taxon>
        <taxon>Embryophyta</taxon>
        <taxon>Tracheophyta</taxon>
        <taxon>Spermatophyta</taxon>
        <taxon>Magnoliopsida</taxon>
        <taxon>eudicotyledons</taxon>
        <taxon>Gunneridae</taxon>
        <taxon>Pentapetalae</taxon>
        <taxon>rosids</taxon>
        <taxon>fabids</taxon>
        <taxon>Fagales</taxon>
        <taxon>Fagaceae</taxon>
        <taxon>Quercus</taxon>
    </lineage>
</organism>
<dbReference type="EMBL" id="PKMF04000199">
    <property type="protein sequence ID" value="KAK7843643.1"/>
    <property type="molecule type" value="Genomic_DNA"/>
</dbReference>
<comment type="caution">
    <text evidence="3">The sequence shown here is derived from an EMBL/GenBank/DDBJ whole genome shotgun (WGS) entry which is preliminary data.</text>
</comment>
<evidence type="ECO:0000256" key="1">
    <source>
        <dbReference type="SAM" id="MobiDB-lite"/>
    </source>
</evidence>
<dbReference type="Pfam" id="PF14392">
    <property type="entry name" value="zf-CCHC_4"/>
    <property type="match status" value="1"/>
</dbReference>
<dbReference type="AlphaFoldDB" id="A0AAW0KZC8"/>
<evidence type="ECO:0000313" key="4">
    <source>
        <dbReference type="Proteomes" id="UP000237347"/>
    </source>
</evidence>
<protein>
    <recommendedName>
        <fullName evidence="2">Zinc knuckle CX2CX4HX4C domain-containing protein</fullName>
    </recommendedName>
</protein>
<evidence type="ECO:0000259" key="2">
    <source>
        <dbReference type="Pfam" id="PF14392"/>
    </source>
</evidence>
<gene>
    <name evidence="3" type="ORF">CFP56_012077</name>
</gene>